<proteinExistence type="inferred from homology"/>
<evidence type="ECO:0000256" key="4">
    <source>
        <dbReference type="ARBA" id="ARBA00022825"/>
    </source>
</evidence>
<dbReference type="PRINTS" id="PR00862">
    <property type="entry name" value="PROLIGOPTASE"/>
</dbReference>
<dbReference type="PANTHER" id="PTHR11757">
    <property type="entry name" value="PROTEASE FAMILY S9A OLIGOPEPTIDASE"/>
    <property type="match status" value="1"/>
</dbReference>
<protein>
    <submittedName>
        <fullName evidence="7">S9 family peptidase</fullName>
    </submittedName>
</protein>
<evidence type="ECO:0000256" key="2">
    <source>
        <dbReference type="ARBA" id="ARBA00022670"/>
    </source>
</evidence>
<dbReference type="PANTHER" id="PTHR11757:SF19">
    <property type="entry name" value="PROLYL ENDOPEPTIDASE-LIKE"/>
    <property type="match status" value="1"/>
</dbReference>
<dbReference type="SUPFAM" id="SSF53474">
    <property type="entry name" value="alpha/beta-Hydrolases"/>
    <property type="match status" value="1"/>
</dbReference>
<dbReference type="Proteomes" id="UP000283003">
    <property type="component" value="Unassembled WGS sequence"/>
</dbReference>
<dbReference type="PROSITE" id="PS51257">
    <property type="entry name" value="PROKAR_LIPOPROTEIN"/>
    <property type="match status" value="1"/>
</dbReference>
<dbReference type="OrthoDB" id="9801421at2"/>
<evidence type="ECO:0000259" key="6">
    <source>
        <dbReference type="Pfam" id="PF02897"/>
    </source>
</evidence>
<feature type="domain" description="Peptidase S9A N-terminal" evidence="6">
    <location>
        <begin position="55"/>
        <end position="461"/>
    </location>
</feature>
<accession>A0A437GYP5</accession>
<dbReference type="GO" id="GO:0006508">
    <property type="term" value="P:proteolysis"/>
    <property type="evidence" value="ECO:0007669"/>
    <property type="project" value="UniProtKB-KW"/>
</dbReference>
<dbReference type="InterPro" id="IPR002470">
    <property type="entry name" value="Peptidase_S9A"/>
</dbReference>
<comment type="similarity">
    <text evidence="1">Belongs to the peptidase S9A family.</text>
</comment>
<dbReference type="Gene3D" id="3.40.50.1820">
    <property type="entry name" value="alpha/beta hydrolase"/>
    <property type="match status" value="1"/>
</dbReference>
<dbReference type="GO" id="GO:0004252">
    <property type="term" value="F:serine-type endopeptidase activity"/>
    <property type="evidence" value="ECO:0007669"/>
    <property type="project" value="InterPro"/>
</dbReference>
<organism evidence="7 8">
    <name type="scientific">Croceicoccus ponticola</name>
    <dbReference type="NCBI Taxonomy" id="2217664"/>
    <lineage>
        <taxon>Bacteria</taxon>
        <taxon>Pseudomonadati</taxon>
        <taxon>Pseudomonadota</taxon>
        <taxon>Alphaproteobacteria</taxon>
        <taxon>Sphingomonadales</taxon>
        <taxon>Erythrobacteraceae</taxon>
        <taxon>Croceicoccus</taxon>
    </lineage>
</organism>
<evidence type="ECO:0000256" key="1">
    <source>
        <dbReference type="ARBA" id="ARBA00005228"/>
    </source>
</evidence>
<comment type="caution">
    <text evidence="7">The sequence shown here is derived from an EMBL/GenBank/DDBJ whole genome shotgun (WGS) entry which is preliminary data.</text>
</comment>
<dbReference type="AlphaFoldDB" id="A0A437GYP5"/>
<evidence type="ECO:0000313" key="7">
    <source>
        <dbReference type="EMBL" id="RVQ67783.1"/>
    </source>
</evidence>
<reference evidence="7 8" key="1">
    <citation type="submission" date="2018-12" db="EMBL/GenBank/DDBJ databases">
        <title>Croceicoccus ponticola sp. nov., a lipolytic bacterium isolated from seawater.</title>
        <authorList>
            <person name="Yoon J.-H."/>
        </authorList>
    </citation>
    <scope>NUCLEOTIDE SEQUENCE [LARGE SCALE GENOMIC DNA]</scope>
    <source>
        <strain evidence="7 8">GM-16</strain>
    </source>
</reference>
<feature type="domain" description="Peptidase S9 prolyl oligopeptidase catalytic" evidence="5">
    <location>
        <begin position="521"/>
        <end position="737"/>
    </location>
</feature>
<evidence type="ECO:0000256" key="3">
    <source>
        <dbReference type="ARBA" id="ARBA00022801"/>
    </source>
</evidence>
<dbReference type="InterPro" id="IPR029058">
    <property type="entry name" value="AB_hydrolase_fold"/>
</dbReference>
<dbReference type="Gene3D" id="2.130.10.120">
    <property type="entry name" value="Prolyl oligopeptidase, N-terminal domain"/>
    <property type="match status" value="1"/>
</dbReference>
<evidence type="ECO:0000313" key="8">
    <source>
        <dbReference type="Proteomes" id="UP000283003"/>
    </source>
</evidence>
<keyword evidence="2" id="KW-0645">Protease</keyword>
<keyword evidence="8" id="KW-1185">Reference proteome</keyword>
<gene>
    <name evidence="7" type="ORF">EKN06_07635</name>
</gene>
<evidence type="ECO:0000259" key="5">
    <source>
        <dbReference type="Pfam" id="PF00326"/>
    </source>
</evidence>
<keyword evidence="4" id="KW-0720">Serine protease</keyword>
<sequence length="742" mass="82255">MGWPCKAAAGNIVTPNGLFQHCVSGACFCPNPRPASPSVRTGSCPLTDTTAPIQPPVAEKRLHSFTHHGVKVDDHYAWLRDAGYPKVESEEILDHLKAENAWFETRMKPYEPLIDTLFAEMRGRIKEDDSSVPVKDGEWYYWSEFVEGAQYRQWWRKPAKGGRDGTEGKELLLDESVLAEGHDYFRLGAFSISQDGTKLAYATDTDGSERYNAVIKDLATGELLPETIEGTLGSLVWVANDKAIVYSLANENWRTDNARLHWLGQPVANDVELYHEVDEGFRVGSGLSSDEKWLLISASDHETDEVRIVAAADPLGEQVLVKPRKAGVEYDIDIAGDRLFVHTNDTHVNFRLAKATLAAPGTWETVIEGSDEFYLTGFEMFRDFYVTEGRQHGLDQVQVRYYDAPDRVEPVAFPEASYTAGLGNNPEYAAEILQLSYFSMVTPATVYDYDPKTRELTTLKVQEIPSGYDASQYRTERVTITARDGTEVPVSLMMRSDTPIDGSAPLHLYGYGAYGSAISPYFSTARLSLVDRGFIYAIAHIRGGDDLGRHWYLDGKLTKRANTFNDFVDVAKGLIERGYSSKGRVTASGGSAGGELMGAIANSDPELWGAIVAQVPFVDVLNTMLDASLPLTPGEWPEWGNPIEDAGAFELIRGYSPYDQVSAQAYPPMLVTGGLNDPRVTYWEPTKWVAKLREMKTDDNELLLKMNMGAGHGGKSGRFDSLREVAEEFAFILWQMGMAEAA</sequence>
<dbReference type="EMBL" id="RXOL01000002">
    <property type="protein sequence ID" value="RVQ67783.1"/>
    <property type="molecule type" value="Genomic_DNA"/>
</dbReference>
<dbReference type="Pfam" id="PF02897">
    <property type="entry name" value="Peptidase_S9_N"/>
    <property type="match status" value="1"/>
</dbReference>
<dbReference type="InterPro" id="IPR001375">
    <property type="entry name" value="Peptidase_S9_cat"/>
</dbReference>
<dbReference type="SUPFAM" id="SSF50993">
    <property type="entry name" value="Peptidase/esterase 'gauge' domain"/>
    <property type="match status" value="1"/>
</dbReference>
<keyword evidence="3" id="KW-0378">Hydrolase</keyword>
<dbReference type="InterPro" id="IPR051543">
    <property type="entry name" value="Serine_Peptidase_S9A"/>
</dbReference>
<dbReference type="InterPro" id="IPR023302">
    <property type="entry name" value="Pept_S9A_N"/>
</dbReference>
<name>A0A437GYP5_9SPHN</name>
<dbReference type="Pfam" id="PF00326">
    <property type="entry name" value="Peptidase_S9"/>
    <property type="match status" value="1"/>
</dbReference>